<comment type="subcellular location">
    <subcellularLocation>
        <location evidence="7">Cell membrane</location>
    </subcellularLocation>
    <subcellularLocation>
        <location evidence="7">Bacterial flagellum basal body</location>
    </subcellularLocation>
</comment>
<sequence length="163" mass="17765">MKELKSFVKKIGAGGLLFSPLAISAVEPGAKITSTVASNPNLSSPTDGALLPMLMALIAIVVVIYVTAWVAKKFNLTPHQSNHMKTITSLSLGGRERIVIIEIQQQQYAIGVTPHSVNTLFKLDENITPSSFSVPNNKLLNKLTELLNNELPKTKKINYIKDL</sequence>
<keyword evidence="2 7" id="KW-0812">Transmembrane</keyword>
<evidence type="ECO:0000256" key="6">
    <source>
        <dbReference type="ARBA" id="ARBA00037937"/>
    </source>
</evidence>
<dbReference type="GO" id="GO:0044781">
    <property type="term" value="P:bacterial-type flagellum organization"/>
    <property type="evidence" value="ECO:0007669"/>
    <property type="project" value="UniProtKB-UniRule"/>
</dbReference>
<organism evidence="8 9">
    <name type="scientific">Psychrosphaera haliotis</name>
    <dbReference type="NCBI Taxonomy" id="555083"/>
    <lineage>
        <taxon>Bacteria</taxon>
        <taxon>Pseudomonadati</taxon>
        <taxon>Pseudomonadota</taxon>
        <taxon>Gammaproteobacteria</taxon>
        <taxon>Alteromonadales</taxon>
        <taxon>Pseudoalteromonadaceae</taxon>
        <taxon>Psychrosphaera</taxon>
    </lineage>
</organism>
<protein>
    <recommendedName>
        <fullName evidence="7">Flagellar protein</fullName>
    </recommendedName>
</protein>
<dbReference type="PANTHER" id="PTHR38766:SF1">
    <property type="entry name" value="FLAGELLAR PROTEIN FLIO"/>
    <property type="match status" value="1"/>
</dbReference>
<keyword evidence="5 7" id="KW-0975">Bacterial flagellum</keyword>
<keyword evidence="8" id="KW-0282">Flagellum</keyword>
<evidence type="ECO:0000256" key="5">
    <source>
        <dbReference type="ARBA" id="ARBA00023143"/>
    </source>
</evidence>
<dbReference type="GO" id="GO:0009425">
    <property type="term" value="C:bacterial-type flagellum basal body"/>
    <property type="evidence" value="ECO:0007669"/>
    <property type="project" value="UniProtKB-SubCell"/>
</dbReference>
<reference evidence="8 9" key="1">
    <citation type="submission" date="2019-11" db="EMBL/GenBank/DDBJ databases">
        <title>P. haliotis isolates from Z. marina roots.</title>
        <authorList>
            <person name="Cohen M."/>
            <person name="Jospin G."/>
            <person name="Eisen J.A."/>
            <person name="Coil D.A."/>
        </authorList>
    </citation>
    <scope>NUCLEOTIDE SEQUENCE [LARGE SCALE GENOMIC DNA]</scope>
    <source>
        <strain evidence="8 9">UCD-MCMsp1aY</strain>
    </source>
</reference>
<evidence type="ECO:0000256" key="3">
    <source>
        <dbReference type="ARBA" id="ARBA00022989"/>
    </source>
</evidence>
<dbReference type="Pfam" id="PF04347">
    <property type="entry name" value="FliO"/>
    <property type="match status" value="1"/>
</dbReference>
<dbReference type="AlphaFoldDB" id="A0A6N8F9S8"/>
<dbReference type="RefSeq" id="WP_155695404.1">
    <property type="nucleotide sequence ID" value="NZ_WOCD01000003.1"/>
</dbReference>
<name>A0A6N8F9S8_9GAMM</name>
<keyword evidence="8" id="KW-0966">Cell projection</keyword>
<keyword evidence="1 7" id="KW-1003">Cell membrane</keyword>
<evidence type="ECO:0000313" key="8">
    <source>
        <dbReference type="EMBL" id="MUH72209.1"/>
    </source>
</evidence>
<keyword evidence="3 7" id="KW-1133">Transmembrane helix</keyword>
<dbReference type="PANTHER" id="PTHR38766">
    <property type="entry name" value="FLAGELLAR PROTEIN FLIO"/>
    <property type="match status" value="1"/>
</dbReference>
<comment type="caution">
    <text evidence="8">The sequence shown here is derived from an EMBL/GenBank/DDBJ whole genome shotgun (WGS) entry which is preliminary data.</text>
</comment>
<dbReference type="NCBIfam" id="TIGR03500">
    <property type="entry name" value="FliO_TIGR"/>
    <property type="match status" value="1"/>
</dbReference>
<dbReference type="GO" id="GO:0005886">
    <property type="term" value="C:plasma membrane"/>
    <property type="evidence" value="ECO:0007669"/>
    <property type="project" value="UniProtKB-SubCell"/>
</dbReference>
<keyword evidence="4 7" id="KW-0472">Membrane</keyword>
<dbReference type="InterPro" id="IPR022781">
    <property type="entry name" value="Flagellar_biosynth_FliO"/>
</dbReference>
<evidence type="ECO:0000256" key="2">
    <source>
        <dbReference type="ARBA" id="ARBA00022692"/>
    </source>
</evidence>
<evidence type="ECO:0000256" key="1">
    <source>
        <dbReference type="ARBA" id="ARBA00022475"/>
    </source>
</evidence>
<gene>
    <name evidence="8" type="primary">fliO</name>
    <name evidence="8" type="ORF">GNP35_06775</name>
</gene>
<keyword evidence="8" id="KW-0969">Cilium</keyword>
<evidence type="ECO:0000313" key="9">
    <source>
        <dbReference type="Proteomes" id="UP000439994"/>
    </source>
</evidence>
<evidence type="ECO:0000256" key="4">
    <source>
        <dbReference type="ARBA" id="ARBA00023136"/>
    </source>
</evidence>
<evidence type="ECO:0000256" key="7">
    <source>
        <dbReference type="RuleBase" id="RU362064"/>
    </source>
</evidence>
<keyword evidence="9" id="KW-1185">Reference proteome</keyword>
<accession>A0A6N8F9S8</accession>
<dbReference type="Proteomes" id="UP000439994">
    <property type="component" value="Unassembled WGS sequence"/>
</dbReference>
<dbReference type="InterPro" id="IPR052205">
    <property type="entry name" value="FliO/MopB"/>
</dbReference>
<comment type="similarity">
    <text evidence="6 7">Belongs to the FliO/MopB family.</text>
</comment>
<dbReference type="EMBL" id="WOCD01000003">
    <property type="protein sequence ID" value="MUH72209.1"/>
    <property type="molecule type" value="Genomic_DNA"/>
</dbReference>
<feature type="transmembrane region" description="Helical" evidence="7">
    <location>
        <begin position="49"/>
        <end position="71"/>
    </location>
</feature>
<dbReference type="OrthoDB" id="9342590at2"/>
<proteinExistence type="inferred from homology"/>